<organism evidence="3 4">
    <name type="scientific">Agromyces albus</name>
    <dbReference type="NCBI Taxonomy" id="205332"/>
    <lineage>
        <taxon>Bacteria</taxon>
        <taxon>Bacillati</taxon>
        <taxon>Actinomycetota</taxon>
        <taxon>Actinomycetes</taxon>
        <taxon>Micrococcales</taxon>
        <taxon>Microbacteriaceae</taxon>
        <taxon>Agromyces</taxon>
    </lineage>
</organism>
<keyword evidence="3" id="KW-0645">Protease</keyword>
<keyword evidence="4" id="KW-1185">Reference proteome</keyword>
<accession>A0A4Q2L4B4</accession>
<protein>
    <submittedName>
        <fullName evidence="3">Clp protease</fullName>
    </submittedName>
</protein>
<sequence length="170" mass="17508">MSRIDDMRLIAELLSVAEREARAGGDERPGAEHLLLGATEVGDPSARDALARWDASPDDIRAAIVAVHAHALAGLGLDPASAASVASAAPIDAAPPRAYRSDANAQAVFTRAGELARSSRPRGLRTAHVLLAIAESEAGTARRVLRELEIEPDELAVAANAALEAGGTAP</sequence>
<dbReference type="RefSeq" id="WP_129519225.1">
    <property type="nucleotide sequence ID" value="NZ_SDPN01000002.1"/>
</dbReference>
<dbReference type="EMBL" id="SDPN01000002">
    <property type="protein sequence ID" value="RXZ73038.1"/>
    <property type="molecule type" value="Genomic_DNA"/>
</dbReference>
<dbReference type="Gene3D" id="1.10.1780.10">
    <property type="entry name" value="Clp, N-terminal domain"/>
    <property type="match status" value="1"/>
</dbReference>
<gene>
    <name evidence="3" type="ORF">ESP51_02140</name>
</gene>
<dbReference type="AlphaFoldDB" id="A0A4Q2L4B4"/>
<dbReference type="InterPro" id="IPR004176">
    <property type="entry name" value="Clp_R_N"/>
</dbReference>
<dbReference type="PROSITE" id="PS51903">
    <property type="entry name" value="CLP_R"/>
    <property type="match status" value="1"/>
</dbReference>
<keyword evidence="1" id="KW-0677">Repeat</keyword>
<dbReference type="Pfam" id="PF02861">
    <property type="entry name" value="Clp_N"/>
    <property type="match status" value="1"/>
</dbReference>
<reference evidence="3 4" key="1">
    <citation type="submission" date="2019-01" db="EMBL/GenBank/DDBJ databases">
        <title>Agromyces.</title>
        <authorList>
            <person name="Li J."/>
        </authorList>
    </citation>
    <scope>NUCLEOTIDE SEQUENCE [LARGE SCALE GENOMIC DNA]</scope>
    <source>
        <strain evidence="3 4">DSM 15934</strain>
    </source>
</reference>
<evidence type="ECO:0000313" key="3">
    <source>
        <dbReference type="EMBL" id="RXZ73038.1"/>
    </source>
</evidence>
<dbReference type="GO" id="GO:0008233">
    <property type="term" value="F:peptidase activity"/>
    <property type="evidence" value="ECO:0007669"/>
    <property type="project" value="UniProtKB-KW"/>
</dbReference>
<evidence type="ECO:0000256" key="1">
    <source>
        <dbReference type="PROSITE-ProRule" id="PRU01251"/>
    </source>
</evidence>
<name>A0A4Q2L4B4_9MICO</name>
<feature type="domain" description="Clp R" evidence="2">
    <location>
        <begin position="1"/>
        <end position="70"/>
    </location>
</feature>
<dbReference type="SUPFAM" id="SSF81923">
    <property type="entry name" value="Double Clp-N motif"/>
    <property type="match status" value="1"/>
</dbReference>
<dbReference type="OrthoDB" id="5115007at2"/>
<dbReference type="GO" id="GO:0006508">
    <property type="term" value="P:proteolysis"/>
    <property type="evidence" value="ECO:0007669"/>
    <property type="project" value="UniProtKB-KW"/>
</dbReference>
<proteinExistence type="predicted"/>
<evidence type="ECO:0000313" key="4">
    <source>
        <dbReference type="Proteomes" id="UP000293865"/>
    </source>
</evidence>
<evidence type="ECO:0000259" key="2">
    <source>
        <dbReference type="PROSITE" id="PS51903"/>
    </source>
</evidence>
<dbReference type="InterPro" id="IPR036628">
    <property type="entry name" value="Clp_N_dom_sf"/>
</dbReference>
<keyword evidence="3" id="KW-0378">Hydrolase</keyword>
<dbReference type="Proteomes" id="UP000293865">
    <property type="component" value="Unassembled WGS sequence"/>
</dbReference>
<comment type="caution">
    <text evidence="3">The sequence shown here is derived from an EMBL/GenBank/DDBJ whole genome shotgun (WGS) entry which is preliminary data.</text>
</comment>